<proteinExistence type="predicted"/>
<comment type="caution">
    <text evidence="2">The sequence shown here is derived from an EMBL/GenBank/DDBJ whole genome shotgun (WGS) entry which is preliminary data.</text>
</comment>
<dbReference type="Pfam" id="PF01637">
    <property type="entry name" value="ATPase_2"/>
    <property type="match status" value="1"/>
</dbReference>
<dbReference type="InterPro" id="IPR011579">
    <property type="entry name" value="ATPase_dom"/>
</dbReference>
<dbReference type="PANTHER" id="PTHR37096:SF1">
    <property type="entry name" value="AAA+ ATPASE DOMAIN-CONTAINING PROTEIN"/>
    <property type="match status" value="1"/>
</dbReference>
<name>A0A1V1PAR2_9BACT</name>
<dbReference type="PANTHER" id="PTHR37096">
    <property type="entry name" value="YALI0E33429P"/>
    <property type="match status" value="1"/>
</dbReference>
<protein>
    <submittedName>
        <fullName evidence="2">ATPase</fullName>
    </submittedName>
</protein>
<dbReference type="SUPFAM" id="SSF52540">
    <property type="entry name" value="P-loop containing nucleoside triphosphate hydrolases"/>
    <property type="match status" value="1"/>
</dbReference>
<feature type="domain" description="ATPase" evidence="1">
    <location>
        <begin position="2"/>
        <end position="114"/>
    </location>
</feature>
<gene>
    <name evidence="2" type="ORF">OMM_07804</name>
</gene>
<evidence type="ECO:0000313" key="2">
    <source>
        <dbReference type="EMBL" id="ETR71941.1"/>
    </source>
</evidence>
<dbReference type="Proteomes" id="UP000189670">
    <property type="component" value="Unassembled WGS sequence"/>
</dbReference>
<organism evidence="2 3">
    <name type="scientific">Candidatus Magnetoglobus multicellularis str. Araruama</name>
    <dbReference type="NCBI Taxonomy" id="890399"/>
    <lineage>
        <taxon>Bacteria</taxon>
        <taxon>Pseudomonadati</taxon>
        <taxon>Thermodesulfobacteriota</taxon>
        <taxon>Desulfobacteria</taxon>
        <taxon>Desulfobacterales</taxon>
        <taxon>Desulfobacteraceae</taxon>
        <taxon>Candidatus Magnetoglobus</taxon>
    </lineage>
</organism>
<reference evidence="3" key="1">
    <citation type="submission" date="2012-11" db="EMBL/GenBank/DDBJ databases">
        <authorList>
            <person name="Lucero-Rivera Y.E."/>
            <person name="Tovar-Ramirez D."/>
        </authorList>
    </citation>
    <scope>NUCLEOTIDE SEQUENCE [LARGE SCALE GENOMIC DNA]</scope>
    <source>
        <strain evidence="3">Araruama</strain>
    </source>
</reference>
<dbReference type="EMBL" id="ATBP01000203">
    <property type="protein sequence ID" value="ETR71941.1"/>
    <property type="molecule type" value="Genomic_DNA"/>
</dbReference>
<evidence type="ECO:0000313" key="3">
    <source>
        <dbReference type="Proteomes" id="UP000189670"/>
    </source>
</evidence>
<dbReference type="InterPro" id="IPR051667">
    <property type="entry name" value="Archaeal_ATPase_domain"/>
</dbReference>
<dbReference type="InterPro" id="IPR027417">
    <property type="entry name" value="P-loop_NTPase"/>
</dbReference>
<sequence length="240" mass="28303">MIIIDELQALENIYLNGQRELLKELFNFFVAMTKESHLCHVIISSSDGYFMNRIYEDSKLSKTSEFFEIDYLNEQDTKYWLTNLEKESAMTSYTLTDSQVDTIWKFMGGSMWEIDSILGQLLPYEKSGKIDDNDLLQLINHAITINKGRCNHYVGLYETKMALFNKIFLLQQVSHEFQERDLRDLVKNNLYQIDDLRNELCNLVKLNFLSFNPVTSFYKLQGNSMFYGVKEFIESNKKDY</sequence>
<dbReference type="AlphaFoldDB" id="A0A1V1PAR2"/>
<evidence type="ECO:0000259" key="1">
    <source>
        <dbReference type="Pfam" id="PF01637"/>
    </source>
</evidence>
<dbReference type="GO" id="GO:0005524">
    <property type="term" value="F:ATP binding"/>
    <property type="evidence" value="ECO:0007669"/>
    <property type="project" value="InterPro"/>
</dbReference>
<accession>A0A1V1PAR2</accession>